<evidence type="ECO:0000313" key="1">
    <source>
        <dbReference type="EMBL" id="MBF0596186.1"/>
    </source>
</evidence>
<dbReference type="NCBIfam" id="TIGR01200">
    <property type="entry name" value="GLPGLI"/>
    <property type="match status" value="1"/>
</dbReference>
<keyword evidence="2" id="KW-1185">Reference proteome</keyword>
<evidence type="ECO:0000313" key="2">
    <source>
        <dbReference type="Proteomes" id="UP000608754"/>
    </source>
</evidence>
<name>A0A8J7FTK1_9FLAO</name>
<dbReference type="AlphaFoldDB" id="A0A8J7FTK1"/>
<dbReference type="Pfam" id="PF09697">
    <property type="entry name" value="Porph_ging"/>
    <property type="match status" value="1"/>
</dbReference>
<dbReference type="InterPro" id="IPR005901">
    <property type="entry name" value="GLPGLI"/>
</dbReference>
<comment type="caution">
    <text evidence="1">The sequence shown here is derived from an EMBL/GenBank/DDBJ whole genome shotgun (WGS) entry which is preliminary data.</text>
</comment>
<reference evidence="1" key="1">
    <citation type="submission" date="2020-10" db="EMBL/GenBank/DDBJ databases">
        <authorList>
            <person name="Lu T."/>
            <person name="Wang Q."/>
            <person name="Han X."/>
        </authorList>
    </citation>
    <scope>NUCLEOTIDE SEQUENCE</scope>
    <source>
        <strain evidence="1">WQ 117</strain>
    </source>
</reference>
<proteinExistence type="predicted"/>
<organism evidence="1 2">
    <name type="scientific">Faecalibacter rhinopitheci</name>
    <dbReference type="NCBI Taxonomy" id="2779678"/>
    <lineage>
        <taxon>Bacteria</taxon>
        <taxon>Pseudomonadati</taxon>
        <taxon>Bacteroidota</taxon>
        <taxon>Flavobacteriia</taxon>
        <taxon>Flavobacteriales</taxon>
        <taxon>Weeksellaceae</taxon>
        <taxon>Faecalibacter</taxon>
    </lineage>
</organism>
<accession>A0A8J7FTK1</accession>
<dbReference type="EMBL" id="JADGIK010000001">
    <property type="protein sequence ID" value="MBF0596186.1"/>
    <property type="molecule type" value="Genomic_DNA"/>
</dbReference>
<dbReference type="Proteomes" id="UP000608754">
    <property type="component" value="Unassembled WGS sequence"/>
</dbReference>
<gene>
    <name evidence="1" type="ORF">IM532_01700</name>
</gene>
<sequence length="249" mass="27833">MKKLLFTALFSATALLYAQDKIIVEYRQVNEYDEEKLKQSNAELAQKGGIQFGSMKSPDILYQLEVNDGFLNYDKIESVNNNQGAGNVSFSISVGGEFKNTTSTISEQKFRQEVVLDGKRFTVVSPYNNYNWKITDIEDKILGYKVIKAVSEIDGRKVAAWFAPDIPVNAGPSRINGLPGLVLKSASETGGKMGLIINFTAEKMNLNPKKFTKIKPFTAPEISQDEFKKLQDESRKKMMESFSTGVDVK</sequence>
<protein>
    <submittedName>
        <fullName evidence="1">GLPGLI family protein</fullName>
    </submittedName>
</protein>
<dbReference type="RefSeq" id="WP_194181715.1">
    <property type="nucleotide sequence ID" value="NZ_JADGIK010000001.1"/>
</dbReference>